<protein>
    <submittedName>
        <fullName evidence="1">Amino acid ABC transporter substrate-binding protein</fullName>
    </submittedName>
</protein>
<dbReference type="EMBL" id="JAATNW010000003">
    <property type="protein sequence ID" value="NMH59493.1"/>
    <property type="molecule type" value="Genomic_DNA"/>
</dbReference>
<dbReference type="Proteomes" id="UP000709336">
    <property type="component" value="Unassembled WGS sequence"/>
</dbReference>
<sequence length="273" mass="31407">MSATWSLTYPRPIEEGDLRDEYPLALLTLALEKTGVKYSLLPSERILLQGKALRQLKENREINVMWSMTDLQRERDLLPIRIPIGKGLIGWRVFLIAKNAQPLFDDVTSLQDLITLNPVQGEEWPDTKILQANGFNVVTVKDHKRGFSAVTTNRAHFFPRSVIEILQELKIPSIANELMLEANLAIHYPTAMYFFVNKGNTTLARLIETGLQRAIVDGSFDALFLSSYEETLKRLDLDNRRVFHLENPSLPELTPIEDKKLWYYPEQPRETTE</sequence>
<dbReference type="SUPFAM" id="SSF53850">
    <property type="entry name" value="Periplasmic binding protein-like II"/>
    <property type="match status" value="1"/>
</dbReference>
<reference evidence="1 2" key="1">
    <citation type="submission" date="2020-03" db="EMBL/GenBank/DDBJ databases">
        <title>Alteromonas ponticola sp. nov., isolated from seawater.</title>
        <authorList>
            <person name="Yoon J.-H."/>
            <person name="Kim Y.-O."/>
        </authorList>
    </citation>
    <scope>NUCLEOTIDE SEQUENCE [LARGE SCALE GENOMIC DNA]</scope>
    <source>
        <strain evidence="1 2">MYP5</strain>
    </source>
</reference>
<keyword evidence="2" id="KW-1185">Reference proteome</keyword>
<evidence type="ECO:0000313" key="1">
    <source>
        <dbReference type="EMBL" id="NMH59493.1"/>
    </source>
</evidence>
<comment type="caution">
    <text evidence="1">The sequence shown here is derived from an EMBL/GenBank/DDBJ whole genome shotgun (WGS) entry which is preliminary data.</text>
</comment>
<proteinExistence type="predicted"/>
<gene>
    <name evidence="1" type="ORF">HCJ96_05615</name>
</gene>
<accession>A0ABX1QZ43</accession>
<organism evidence="1 2">
    <name type="scientific">Alteromonas ponticola</name>
    <dbReference type="NCBI Taxonomy" id="2720613"/>
    <lineage>
        <taxon>Bacteria</taxon>
        <taxon>Pseudomonadati</taxon>
        <taxon>Pseudomonadota</taxon>
        <taxon>Gammaproteobacteria</taxon>
        <taxon>Alteromonadales</taxon>
        <taxon>Alteromonadaceae</taxon>
        <taxon>Alteromonas/Salinimonas group</taxon>
        <taxon>Alteromonas</taxon>
    </lineage>
</organism>
<evidence type="ECO:0000313" key="2">
    <source>
        <dbReference type="Proteomes" id="UP000709336"/>
    </source>
</evidence>
<name>A0ABX1QZ43_9ALTE</name>